<organism evidence="2 3">
    <name type="scientific">Protofrankia coriariae</name>
    <dbReference type="NCBI Taxonomy" id="1562887"/>
    <lineage>
        <taxon>Bacteria</taxon>
        <taxon>Bacillati</taxon>
        <taxon>Actinomycetota</taxon>
        <taxon>Actinomycetes</taxon>
        <taxon>Frankiales</taxon>
        <taxon>Frankiaceae</taxon>
        <taxon>Protofrankia</taxon>
    </lineage>
</organism>
<name>A0ABR5EZ09_9ACTN</name>
<dbReference type="Proteomes" id="UP000035425">
    <property type="component" value="Unassembled WGS sequence"/>
</dbReference>
<reference evidence="2 3" key="1">
    <citation type="submission" date="2014-12" db="EMBL/GenBank/DDBJ databases">
        <title>Frankia sp. BMG5.1 draft genome.</title>
        <authorList>
            <person name="Gtari M."/>
            <person name="Ghodhbane-Gtari F."/>
            <person name="Nouioui I."/>
            <person name="Ktari A."/>
            <person name="Hezbri K."/>
            <person name="Mimouni W."/>
            <person name="Sbissi I."/>
            <person name="Ayari A."/>
            <person name="Yamanaka T."/>
            <person name="Normand P."/>
            <person name="Tisa L.S."/>
            <person name="Boudabous A."/>
        </authorList>
    </citation>
    <scope>NUCLEOTIDE SEQUENCE [LARGE SCALE GENOMIC DNA]</scope>
    <source>
        <strain evidence="2 3">BMG5.1</strain>
    </source>
</reference>
<evidence type="ECO:0000313" key="3">
    <source>
        <dbReference type="Proteomes" id="UP000035425"/>
    </source>
</evidence>
<dbReference type="EMBL" id="JWIO01000064">
    <property type="protein sequence ID" value="KLL09706.1"/>
    <property type="molecule type" value="Genomic_DNA"/>
</dbReference>
<feature type="chain" id="PRO_5046108467" evidence="1">
    <location>
        <begin position="29"/>
        <end position="144"/>
    </location>
</feature>
<proteinExistence type="predicted"/>
<keyword evidence="3" id="KW-1185">Reference proteome</keyword>
<gene>
    <name evidence="2" type="ORF">FrCorBMG51_23030</name>
</gene>
<evidence type="ECO:0000256" key="1">
    <source>
        <dbReference type="SAM" id="SignalP"/>
    </source>
</evidence>
<comment type="caution">
    <text evidence="2">The sequence shown here is derived from an EMBL/GenBank/DDBJ whole genome shotgun (WGS) entry which is preliminary data.</text>
</comment>
<evidence type="ECO:0000313" key="2">
    <source>
        <dbReference type="EMBL" id="KLL09706.1"/>
    </source>
</evidence>
<accession>A0ABR5EZ09</accession>
<protein>
    <submittedName>
        <fullName evidence="2">Uncharacterized protein</fullName>
    </submittedName>
</protein>
<keyword evidence="1" id="KW-0732">Signal</keyword>
<sequence>MRKRLRLLTLVVLSSIALVPLMAGQAEAAGNITSTVGSFDPYAHSEALFQWGGTNRLTAVTLKGADDGCDGYKIGVRLVTVPNRGAKHYWPWHGYTTGCGTTYTYNTYAVDSNGIQYATVELGVFKGGTLIGTREAPISRRPSA</sequence>
<feature type="signal peptide" evidence="1">
    <location>
        <begin position="1"/>
        <end position="28"/>
    </location>
</feature>